<keyword evidence="1" id="KW-0812">Transmembrane</keyword>
<name>A0ABR4SPB7_BARQI</name>
<evidence type="ECO:0000313" key="3">
    <source>
        <dbReference type="Proteomes" id="UP000027143"/>
    </source>
</evidence>
<dbReference type="Proteomes" id="UP000027143">
    <property type="component" value="Unassembled WGS sequence"/>
</dbReference>
<organism evidence="2 3">
    <name type="scientific">Bartonella quintana JK 68</name>
    <dbReference type="NCBI Taxonomy" id="1134503"/>
    <lineage>
        <taxon>Bacteria</taxon>
        <taxon>Pseudomonadati</taxon>
        <taxon>Pseudomonadota</taxon>
        <taxon>Alphaproteobacteria</taxon>
        <taxon>Hyphomicrobiales</taxon>
        <taxon>Bartonellaceae</taxon>
        <taxon>Bartonella</taxon>
    </lineage>
</organism>
<protein>
    <submittedName>
        <fullName evidence="2">Uncharacterized protein</fullName>
    </submittedName>
</protein>
<keyword evidence="3" id="KW-1185">Reference proteome</keyword>
<sequence>MGGLYVITSMVDVFSYLIRSSLTVVTIVPHLLTIFFS</sequence>
<accession>A0ABR4SPB7</accession>
<dbReference type="EMBL" id="AHPD01000022">
    <property type="protein sequence ID" value="KEC64605.1"/>
    <property type="molecule type" value="Genomic_DNA"/>
</dbReference>
<evidence type="ECO:0000313" key="2">
    <source>
        <dbReference type="EMBL" id="KEC64605.1"/>
    </source>
</evidence>
<proteinExistence type="predicted"/>
<keyword evidence="1" id="KW-1133">Transmembrane helix</keyword>
<keyword evidence="1" id="KW-0472">Membrane</keyword>
<comment type="caution">
    <text evidence="2">The sequence shown here is derived from an EMBL/GenBank/DDBJ whole genome shotgun (WGS) entry which is preliminary data.</text>
</comment>
<evidence type="ECO:0000256" key="1">
    <source>
        <dbReference type="SAM" id="Phobius"/>
    </source>
</evidence>
<reference evidence="2 3" key="1">
    <citation type="submission" date="2012-04" db="EMBL/GenBank/DDBJ databases">
        <title>The Genome Sequence of Bartonella quintana JK 68.</title>
        <authorList>
            <consortium name="The Broad Institute Genome Sequencing Platform"/>
            <consortium name="The Broad Institute Genome Sequencing Center for Infectious Disease"/>
            <person name="Feldgarden M."/>
            <person name="Kirby J."/>
            <person name="Kosoy M."/>
            <person name="Birtles R."/>
            <person name="Probert W.S."/>
            <person name="Chiaraviglio L."/>
            <person name="Walker B."/>
            <person name="Young S.K."/>
            <person name="Zeng Q."/>
            <person name="Gargeya S."/>
            <person name="Fitzgerald M."/>
            <person name="Haas B."/>
            <person name="Abouelleil A."/>
            <person name="Alvarado L."/>
            <person name="Arachchi H.M."/>
            <person name="Berlin A.M."/>
            <person name="Chapman S.B."/>
            <person name="Goldberg J."/>
            <person name="Griggs A."/>
            <person name="Gujja S."/>
            <person name="Hansen M."/>
            <person name="Howarth C."/>
            <person name="Imamovic A."/>
            <person name="Larimer J."/>
            <person name="McCowen C."/>
            <person name="Montmayeur A."/>
            <person name="Murphy C."/>
            <person name="Neiman D."/>
            <person name="Pearson M."/>
            <person name="Priest M."/>
            <person name="Roberts A."/>
            <person name="Saif S."/>
            <person name="Shea T."/>
            <person name="Sisk P."/>
            <person name="Sykes S."/>
            <person name="Wortman J."/>
            <person name="Nusbaum C."/>
            <person name="Birren B."/>
        </authorList>
    </citation>
    <scope>NUCLEOTIDE SEQUENCE [LARGE SCALE GENOMIC DNA]</scope>
    <source>
        <strain evidence="2 3">JK 68</strain>
    </source>
</reference>
<gene>
    <name evidence="2" type="ORF">O7U_01271</name>
</gene>
<feature type="transmembrane region" description="Helical" evidence="1">
    <location>
        <begin position="16"/>
        <end position="36"/>
    </location>
</feature>